<sequence length="179" mass="19793">MAIESTLVEIIRKGVVDREGVSSPDPFPRVLRVEIEPIEHLTYRAKPVAEPQFEIYIDEPKERGGNDKGPSPITYFLTGVAACLLNQFLRLAITREIPISVSSLMAKGIFERTVGGGFKEIINELYLQGNVSVEDLQELAAMAEGYCYIHNTLIKAVLMTTELYLNGEHVATRTAGPEA</sequence>
<dbReference type="PANTHER" id="PTHR35368">
    <property type="entry name" value="HYDROPEROXIDE REDUCTASE"/>
    <property type="match status" value="1"/>
</dbReference>
<evidence type="ECO:0008006" key="2">
    <source>
        <dbReference type="Google" id="ProtNLM"/>
    </source>
</evidence>
<dbReference type="AlphaFoldDB" id="A0A382DVT8"/>
<accession>A0A382DVT8</accession>
<dbReference type="InterPro" id="IPR015946">
    <property type="entry name" value="KH_dom-like_a/b"/>
</dbReference>
<organism evidence="1">
    <name type="scientific">marine metagenome</name>
    <dbReference type="NCBI Taxonomy" id="408172"/>
    <lineage>
        <taxon>unclassified sequences</taxon>
        <taxon>metagenomes</taxon>
        <taxon>ecological metagenomes</taxon>
    </lineage>
</organism>
<dbReference type="PANTHER" id="PTHR35368:SF1">
    <property type="entry name" value="HYDROPEROXIDE REDUCTASE"/>
    <property type="match status" value="1"/>
</dbReference>
<dbReference type="EMBL" id="UINC01041236">
    <property type="protein sequence ID" value="SVB42222.1"/>
    <property type="molecule type" value="Genomic_DNA"/>
</dbReference>
<reference evidence="1" key="1">
    <citation type="submission" date="2018-05" db="EMBL/GenBank/DDBJ databases">
        <authorList>
            <person name="Lanie J.A."/>
            <person name="Ng W.-L."/>
            <person name="Kazmierczak K.M."/>
            <person name="Andrzejewski T.M."/>
            <person name="Davidsen T.M."/>
            <person name="Wayne K.J."/>
            <person name="Tettelin H."/>
            <person name="Glass J.I."/>
            <person name="Rusch D."/>
            <person name="Podicherti R."/>
            <person name="Tsui H.-C.T."/>
            <person name="Winkler M.E."/>
        </authorList>
    </citation>
    <scope>NUCLEOTIDE SEQUENCE</scope>
</reference>
<evidence type="ECO:0000313" key="1">
    <source>
        <dbReference type="EMBL" id="SVB42222.1"/>
    </source>
</evidence>
<dbReference type="InterPro" id="IPR003718">
    <property type="entry name" value="OsmC/Ohr_fam"/>
</dbReference>
<dbReference type="InterPro" id="IPR052924">
    <property type="entry name" value="OsmC/Ohr_hydroprdx_reductase"/>
</dbReference>
<dbReference type="InterPro" id="IPR036102">
    <property type="entry name" value="OsmC/Ohrsf"/>
</dbReference>
<name>A0A382DVT8_9ZZZZ</name>
<gene>
    <name evidence="1" type="ORF">METZ01_LOCUS195076</name>
</gene>
<dbReference type="SUPFAM" id="SSF82784">
    <property type="entry name" value="OsmC-like"/>
    <property type="match status" value="1"/>
</dbReference>
<dbReference type="Gene3D" id="3.30.300.20">
    <property type="match status" value="1"/>
</dbReference>
<protein>
    <recommendedName>
        <fullName evidence="2">OsmC family protein</fullName>
    </recommendedName>
</protein>
<proteinExistence type="predicted"/>
<dbReference type="Pfam" id="PF02566">
    <property type="entry name" value="OsmC"/>
    <property type="match status" value="1"/>
</dbReference>